<protein>
    <recommendedName>
        <fullName evidence="7">ATP synthase epsilon chain</fullName>
    </recommendedName>
    <alternativeName>
        <fullName evidence="7">ATP synthase F1 sector epsilon subunit</fullName>
    </alternativeName>
    <alternativeName>
        <fullName evidence="7">F-ATPase epsilon subunit</fullName>
    </alternativeName>
</protein>
<dbReference type="GO" id="GO:0012505">
    <property type="term" value="C:endomembrane system"/>
    <property type="evidence" value="ECO:0007669"/>
    <property type="project" value="UniProtKB-SubCell"/>
</dbReference>
<keyword evidence="5 7" id="KW-0472">Membrane</keyword>
<evidence type="ECO:0000256" key="1">
    <source>
        <dbReference type="ARBA" id="ARBA00004184"/>
    </source>
</evidence>
<comment type="subunit">
    <text evidence="7 8">F-type ATPases have 2 components, CF(1) - the catalytic core - and CF(0) - the membrane proton channel. CF(1) has five subunits: alpha(3), beta(3), gamma(1), delta(1), epsilon(1). CF(0) has three main subunits: a, b and c.</text>
</comment>
<dbReference type="InterPro" id="IPR036771">
    <property type="entry name" value="ATPsynth_dsu/esu_N"/>
</dbReference>
<evidence type="ECO:0000256" key="4">
    <source>
        <dbReference type="ARBA" id="ARBA00023065"/>
    </source>
</evidence>
<dbReference type="RefSeq" id="WP_164710744.1">
    <property type="nucleotide sequence ID" value="NZ_CAXIBR010000188.1"/>
</dbReference>
<keyword evidence="7" id="KW-1003">Cell membrane</keyword>
<name>A0A346Y1T1_9ACTN</name>
<dbReference type="KEGG" id="euz:DVS28_a3756"/>
<dbReference type="HAMAP" id="MF_00530">
    <property type="entry name" value="ATP_synth_epsil_bac"/>
    <property type="match status" value="1"/>
</dbReference>
<dbReference type="GO" id="GO:0046933">
    <property type="term" value="F:proton-transporting ATP synthase activity, rotational mechanism"/>
    <property type="evidence" value="ECO:0007669"/>
    <property type="project" value="UniProtKB-UniRule"/>
</dbReference>
<dbReference type="Proteomes" id="UP000264006">
    <property type="component" value="Chromosome"/>
</dbReference>
<evidence type="ECO:0000256" key="5">
    <source>
        <dbReference type="ARBA" id="ARBA00023136"/>
    </source>
</evidence>
<evidence type="ECO:0000256" key="7">
    <source>
        <dbReference type="HAMAP-Rule" id="MF_00530"/>
    </source>
</evidence>
<dbReference type="GO" id="GO:0005524">
    <property type="term" value="F:ATP binding"/>
    <property type="evidence" value="ECO:0007669"/>
    <property type="project" value="UniProtKB-UniRule"/>
</dbReference>
<evidence type="ECO:0000256" key="2">
    <source>
        <dbReference type="ARBA" id="ARBA00005712"/>
    </source>
</evidence>
<proteinExistence type="inferred from homology"/>
<keyword evidence="3 7" id="KW-0813">Transport</keyword>
<dbReference type="CDD" id="cd12152">
    <property type="entry name" value="F1-ATPase_delta"/>
    <property type="match status" value="1"/>
</dbReference>
<dbReference type="NCBIfam" id="TIGR01216">
    <property type="entry name" value="ATP_synt_epsi"/>
    <property type="match status" value="1"/>
</dbReference>
<keyword evidence="4 7" id="KW-0406">Ion transport</keyword>
<comment type="subcellular location">
    <subcellularLocation>
        <location evidence="7">Cell membrane</location>
        <topology evidence="7">Peripheral membrane protein</topology>
    </subcellularLocation>
    <subcellularLocation>
        <location evidence="1">Endomembrane system</location>
        <topology evidence="1">Peripheral membrane protein</topology>
    </subcellularLocation>
</comment>
<dbReference type="InterPro" id="IPR020546">
    <property type="entry name" value="ATP_synth_F1_dsu/esu_N"/>
</dbReference>
<sequence>MIDAKIVSPDRALFEGDVSEVYARSTEGEIGILTGHQPVLLLLAAAPLELVGADGTRTTFAVRSGFLQYADGKLTVLADFAEEVADKDAAHAMVEKFTTPGRGANAPAPA</sequence>
<accession>A0A346Y1T1</accession>
<evidence type="ECO:0000313" key="10">
    <source>
        <dbReference type="EMBL" id="AXV08428.1"/>
    </source>
</evidence>
<dbReference type="NCBIfam" id="NF009977">
    <property type="entry name" value="PRK13442.1"/>
    <property type="match status" value="1"/>
</dbReference>
<dbReference type="GO" id="GO:0005886">
    <property type="term" value="C:plasma membrane"/>
    <property type="evidence" value="ECO:0007669"/>
    <property type="project" value="UniProtKB-SubCell"/>
</dbReference>
<keyword evidence="6 7" id="KW-0139">CF(1)</keyword>
<evidence type="ECO:0000259" key="9">
    <source>
        <dbReference type="Pfam" id="PF02823"/>
    </source>
</evidence>
<dbReference type="Gene3D" id="2.60.15.10">
    <property type="entry name" value="F0F1 ATP synthase delta/epsilon subunit, N-terminal"/>
    <property type="match status" value="1"/>
</dbReference>
<feature type="domain" description="ATP synthase F1 complex delta/epsilon subunit N-terminal" evidence="9">
    <location>
        <begin position="5"/>
        <end position="81"/>
    </location>
</feature>
<dbReference type="InterPro" id="IPR001469">
    <property type="entry name" value="ATP_synth_F1_dsu/esu"/>
</dbReference>
<dbReference type="AlphaFoldDB" id="A0A346Y1T1"/>
<evidence type="ECO:0000313" key="11">
    <source>
        <dbReference type="Proteomes" id="UP000264006"/>
    </source>
</evidence>
<keyword evidence="7" id="KW-0375">Hydrogen ion transport</keyword>
<comment type="function">
    <text evidence="7">Produces ATP from ADP in the presence of a proton gradient across the membrane.</text>
</comment>
<keyword evidence="7 8" id="KW-0066">ATP synthesis</keyword>
<gene>
    <name evidence="7" type="primary">atpC</name>
    <name evidence="10" type="ORF">DVS28_a3756</name>
</gene>
<evidence type="ECO:0000256" key="6">
    <source>
        <dbReference type="ARBA" id="ARBA00023196"/>
    </source>
</evidence>
<dbReference type="EMBL" id="CP031165">
    <property type="protein sequence ID" value="AXV08428.1"/>
    <property type="molecule type" value="Genomic_DNA"/>
</dbReference>
<keyword evidence="11" id="KW-1185">Reference proteome</keyword>
<comment type="similarity">
    <text evidence="2 7 8">Belongs to the ATPase epsilon chain family.</text>
</comment>
<reference evidence="10 11" key="1">
    <citation type="submission" date="2018-09" db="EMBL/GenBank/DDBJ databases">
        <title>Complete genome sequence of Euzebya sp. DY32-46 isolated from seawater of Pacific Ocean.</title>
        <authorList>
            <person name="Xu L."/>
            <person name="Wu Y.-H."/>
            <person name="Xu X.-W."/>
        </authorList>
    </citation>
    <scope>NUCLEOTIDE SEQUENCE [LARGE SCALE GENOMIC DNA]</scope>
    <source>
        <strain evidence="10 11">DY32-46</strain>
    </source>
</reference>
<organism evidence="10 11">
    <name type="scientific">Euzebya pacifica</name>
    <dbReference type="NCBI Taxonomy" id="1608957"/>
    <lineage>
        <taxon>Bacteria</taxon>
        <taxon>Bacillati</taxon>
        <taxon>Actinomycetota</taxon>
        <taxon>Nitriliruptoria</taxon>
        <taxon>Euzebyales</taxon>
    </lineage>
</organism>
<evidence type="ECO:0000256" key="8">
    <source>
        <dbReference type="RuleBase" id="RU003656"/>
    </source>
</evidence>
<evidence type="ECO:0000256" key="3">
    <source>
        <dbReference type="ARBA" id="ARBA00022448"/>
    </source>
</evidence>
<dbReference type="SUPFAM" id="SSF51344">
    <property type="entry name" value="Epsilon subunit of F1F0-ATP synthase N-terminal domain"/>
    <property type="match status" value="1"/>
</dbReference>
<dbReference type="GO" id="GO:0045259">
    <property type="term" value="C:proton-transporting ATP synthase complex"/>
    <property type="evidence" value="ECO:0007669"/>
    <property type="project" value="UniProtKB-KW"/>
</dbReference>
<dbReference type="Pfam" id="PF02823">
    <property type="entry name" value="ATP-synt_DE_N"/>
    <property type="match status" value="1"/>
</dbReference>